<dbReference type="OrthoDB" id="204949at2759"/>
<dbReference type="InterPro" id="IPR029055">
    <property type="entry name" value="Ntn_hydrolases_N"/>
</dbReference>
<dbReference type="GO" id="GO:0043161">
    <property type="term" value="P:proteasome-mediated ubiquitin-dependent protein catabolic process"/>
    <property type="evidence" value="ECO:0007669"/>
    <property type="project" value="InterPro"/>
</dbReference>
<sequence length="220" mass="24369">MSNPFEYNGGAMIGMKGNGCVAISCDRRLGAQFQTVACNFQKVFKIQDNILLGLTGLATDVQTLQIKKNIQILNQFLKSHRQMEFKVNLYRLRENRDMKVETFINLISAALYEKRWGPYFVQPIVIGLEDGKTPMVASYDSIGCTSTNENFQVGGTAGDGLIGSCESMWRDDLTPEQLEDVVAQALLAGADRDILSGWGGIVYVITKDKITVKVLKSKQS</sequence>
<dbReference type="FunCoup" id="G0QP92">
    <property type="interactions" value="436"/>
</dbReference>
<name>G0QP92_ICHMU</name>
<dbReference type="EMBL" id="GL983536">
    <property type="protein sequence ID" value="EGR32962.1"/>
    <property type="molecule type" value="Genomic_DNA"/>
</dbReference>
<dbReference type="Gene3D" id="3.60.20.10">
    <property type="entry name" value="Glutamine Phosphoribosylpyrophosphate, subunit 1, domain 1"/>
    <property type="match status" value="1"/>
</dbReference>
<keyword evidence="2" id="KW-0963">Cytoplasm</keyword>
<dbReference type="InterPro" id="IPR033811">
    <property type="entry name" value="Proteasome_beta_3"/>
</dbReference>
<keyword evidence="4" id="KW-0539">Nucleus</keyword>
<evidence type="ECO:0000256" key="1">
    <source>
        <dbReference type="ARBA" id="ARBA00004123"/>
    </source>
</evidence>
<dbReference type="GO" id="GO:0005737">
    <property type="term" value="C:cytoplasm"/>
    <property type="evidence" value="ECO:0007669"/>
    <property type="project" value="TreeGrafter"/>
</dbReference>
<dbReference type="PROSITE" id="PS51476">
    <property type="entry name" value="PROTEASOME_BETA_2"/>
    <property type="match status" value="1"/>
</dbReference>
<protein>
    <recommendedName>
        <fullName evidence="7">Proteasome subunit beta</fullName>
    </recommendedName>
</protein>
<dbReference type="SUPFAM" id="SSF56235">
    <property type="entry name" value="N-terminal nucleophile aminohydrolases (Ntn hydrolases)"/>
    <property type="match status" value="1"/>
</dbReference>
<dbReference type="RefSeq" id="XP_004036948.1">
    <property type="nucleotide sequence ID" value="XM_004036900.1"/>
</dbReference>
<dbReference type="AlphaFoldDB" id="G0QP92"/>
<dbReference type="PANTHER" id="PTHR32194">
    <property type="entry name" value="METALLOPROTEASE TLDD"/>
    <property type="match status" value="1"/>
</dbReference>
<dbReference type="GeneID" id="14909133"/>
<dbReference type="PANTHER" id="PTHR32194:SF10">
    <property type="entry name" value="PROTEASOME SUBUNIT BETA TYPE-3"/>
    <property type="match status" value="1"/>
</dbReference>
<dbReference type="InParanoid" id="G0QP92"/>
<evidence type="ECO:0008006" key="7">
    <source>
        <dbReference type="Google" id="ProtNLM"/>
    </source>
</evidence>
<dbReference type="Pfam" id="PF00227">
    <property type="entry name" value="Proteasome"/>
    <property type="match status" value="1"/>
</dbReference>
<dbReference type="CDD" id="cd03759">
    <property type="entry name" value="proteasome_beta_type_3"/>
    <property type="match status" value="1"/>
</dbReference>
<evidence type="ECO:0000256" key="4">
    <source>
        <dbReference type="ARBA" id="ARBA00023242"/>
    </source>
</evidence>
<dbReference type="OMA" id="CSEQLYG"/>
<dbReference type="InterPro" id="IPR001353">
    <property type="entry name" value="Proteasome_sua/b"/>
</dbReference>
<gene>
    <name evidence="5" type="ORF">IMG5_065490</name>
</gene>
<evidence type="ECO:0000256" key="3">
    <source>
        <dbReference type="ARBA" id="ARBA00022942"/>
    </source>
</evidence>
<dbReference type="InterPro" id="IPR023333">
    <property type="entry name" value="Proteasome_suB-type"/>
</dbReference>
<dbReference type="eggNOG" id="KOG0180">
    <property type="taxonomic scope" value="Eukaryota"/>
</dbReference>
<evidence type="ECO:0000256" key="2">
    <source>
        <dbReference type="ARBA" id="ARBA00022490"/>
    </source>
</evidence>
<evidence type="ECO:0000313" key="6">
    <source>
        <dbReference type="Proteomes" id="UP000008983"/>
    </source>
</evidence>
<dbReference type="Proteomes" id="UP000008983">
    <property type="component" value="Unassembled WGS sequence"/>
</dbReference>
<dbReference type="STRING" id="857967.G0QP92"/>
<keyword evidence="6" id="KW-1185">Reference proteome</keyword>
<comment type="subcellular location">
    <subcellularLocation>
        <location evidence="1">Nucleus</location>
    </subcellularLocation>
</comment>
<organism evidence="5 6">
    <name type="scientific">Ichthyophthirius multifiliis</name>
    <name type="common">White spot disease agent</name>
    <name type="synonym">Ich</name>
    <dbReference type="NCBI Taxonomy" id="5932"/>
    <lineage>
        <taxon>Eukaryota</taxon>
        <taxon>Sar</taxon>
        <taxon>Alveolata</taxon>
        <taxon>Ciliophora</taxon>
        <taxon>Intramacronucleata</taxon>
        <taxon>Oligohymenophorea</taxon>
        <taxon>Hymenostomatida</taxon>
        <taxon>Ophryoglenina</taxon>
        <taxon>Ichthyophthirius</taxon>
    </lineage>
</organism>
<dbReference type="MEROPS" id="T01.983"/>
<dbReference type="GO" id="GO:0005634">
    <property type="term" value="C:nucleus"/>
    <property type="evidence" value="ECO:0007669"/>
    <property type="project" value="UniProtKB-SubCell"/>
</dbReference>
<reference evidence="5 6" key="1">
    <citation type="submission" date="2011-07" db="EMBL/GenBank/DDBJ databases">
        <authorList>
            <person name="Coyne R."/>
            <person name="Brami D."/>
            <person name="Johnson J."/>
            <person name="Hostetler J."/>
            <person name="Hannick L."/>
            <person name="Clark T."/>
            <person name="Cassidy-Hanley D."/>
            <person name="Inman J."/>
        </authorList>
    </citation>
    <scope>NUCLEOTIDE SEQUENCE [LARGE SCALE GENOMIC DNA]</scope>
    <source>
        <strain evidence="5 6">G5</strain>
    </source>
</reference>
<proteinExistence type="predicted"/>
<dbReference type="GO" id="GO:0019774">
    <property type="term" value="C:proteasome core complex, beta-subunit complex"/>
    <property type="evidence" value="ECO:0007669"/>
    <property type="project" value="InterPro"/>
</dbReference>
<evidence type="ECO:0000313" key="5">
    <source>
        <dbReference type="EMBL" id="EGR32962.1"/>
    </source>
</evidence>
<keyword evidence="3" id="KW-0647">Proteasome</keyword>
<accession>G0QP92</accession>